<evidence type="ECO:0000313" key="2">
    <source>
        <dbReference type="EMBL" id="KAF2640844.1"/>
    </source>
</evidence>
<name>A0A6A6S3X4_9PLEO</name>
<evidence type="ECO:0000256" key="1">
    <source>
        <dbReference type="SAM" id="MobiDB-lite"/>
    </source>
</evidence>
<feature type="region of interest" description="Disordered" evidence="1">
    <location>
        <begin position="1"/>
        <end position="20"/>
    </location>
</feature>
<sequence>MLLRSPCLVGSGPSTQAQTAGFSPSRVRVHIQAIATLQACRYVGTYSQSSLDSPFAVTPRSAALDKLPDCANGERRCELHSDN</sequence>
<reference evidence="2" key="1">
    <citation type="journal article" date="2020" name="Stud. Mycol.">
        <title>101 Dothideomycetes genomes: a test case for predicting lifestyles and emergence of pathogens.</title>
        <authorList>
            <person name="Haridas S."/>
            <person name="Albert R."/>
            <person name="Binder M."/>
            <person name="Bloem J."/>
            <person name="Labutti K."/>
            <person name="Salamov A."/>
            <person name="Andreopoulos B."/>
            <person name="Baker S."/>
            <person name="Barry K."/>
            <person name="Bills G."/>
            <person name="Bluhm B."/>
            <person name="Cannon C."/>
            <person name="Castanera R."/>
            <person name="Culley D."/>
            <person name="Daum C."/>
            <person name="Ezra D."/>
            <person name="Gonzalez J."/>
            <person name="Henrissat B."/>
            <person name="Kuo A."/>
            <person name="Liang C."/>
            <person name="Lipzen A."/>
            <person name="Lutzoni F."/>
            <person name="Magnuson J."/>
            <person name="Mondo S."/>
            <person name="Nolan M."/>
            <person name="Ohm R."/>
            <person name="Pangilinan J."/>
            <person name="Park H.-J."/>
            <person name="Ramirez L."/>
            <person name="Alfaro M."/>
            <person name="Sun H."/>
            <person name="Tritt A."/>
            <person name="Yoshinaga Y."/>
            <person name="Zwiers L.-H."/>
            <person name="Turgeon B."/>
            <person name="Goodwin S."/>
            <person name="Spatafora J."/>
            <person name="Crous P."/>
            <person name="Grigoriev I."/>
        </authorList>
    </citation>
    <scope>NUCLEOTIDE SEQUENCE</scope>
    <source>
        <strain evidence="2">CBS 473.64</strain>
    </source>
</reference>
<dbReference type="Proteomes" id="UP000799753">
    <property type="component" value="Unassembled WGS sequence"/>
</dbReference>
<evidence type="ECO:0000313" key="3">
    <source>
        <dbReference type="Proteomes" id="UP000799753"/>
    </source>
</evidence>
<accession>A0A6A6S3X4</accession>
<gene>
    <name evidence="2" type="ORF">P280DRAFT_330136</name>
</gene>
<dbReference type="AlphaFoldDB" id="A0A6A6S3X4"/>
<dbReference type="EMBL" id="MU006784">
    <property type="protein sequence ID" value="KAF2640844.1"/>
    <property type="molecule type" value="Genomic_DNA"/>
</dbReference>
<proteinExistence type="predicted"/>
<protein>
    <submittedName>
        <fullName evidence="2">Uncharacterized protein</fullName>
    </submittedName>
</protein>
<keyword evidence="3" id="KW-1185">Reference proteome</keyword>
<organism evidence="2 3">
    <name type="scientific">Massarina eburnea CBS 473.64</name>
    <dbReference type="NCBI Taxonomy" id="1395130"/>
    <lineage>
        <taxon>Eukaryota</taxon>
        <taxon>Fungi</taxon>
        <taxon>Dikarya</taxon>
        <taxon>Ascomycota</taxon>
        <taxon>Pezizomycotina</taxon>
        <taxon>Dothideomycetes</taxon>
        <taxon>Pleosporomycetidae</taxon>
        <taxon>Pleosporales</taxon>
        <taxon>Massarineae</taxon>
        <taxon>Massarinaceae</taxon>
        <taxon>Massarina</taxon>
    </lineage>
</organism>